<evidence type="ECO:0000313" key="4">
    <source>
        <dbReference type="EMBL" id="MBB3984954.1"/>
    </source>
</evidence>
<evidence type="ECO:0000313" key="5">
    <source>
        <dbReference type="Proteomes" id="UP000541426"/>
    </source>
</evidence>
<name>A0A7W6DLU3_9RHOB</name>
<dbReference type="InterPro" id="IPR036390">
    <property type="entry name" value="WH_DNA-bd_sf"/>
</dbReference>
<protein>
    <submittedName>
        <fullName evidence="4">DNA-binding Lrp family transcriptional regulator</fullName>
    </submittedName>
</protein>
<sequence length="116" mass="13453">MTRACTLDRTDVKRLTVLQRNGWITNLELAEKVNQSPSPFLLRVKKLLNAGYSPWIDLGCLGSRMMVFTDFTLKNLRQIDFACFQEALEKNRCLCEMPSGVRWMRLTCAVGHWLDR</sequence>
<evidence type="ECO:0000256" key="3">
    <source>
        <dbReference type="ARBA" id="ARBA00023163"/>
    </source>
</evidence>
<dbReference type="InterPro" id="IPR019888">
    <property type="entry name" value="Tscrpt_reg_AsnC-like"/>
</dbReference>
<dbReference type="Gene3D" id="1.10.10.10">
    <property type="entry name" value="Winged helix-like DNA-binding domain superfamily/Winged helix DNA-binding domain"/>
    <property type="match status" value="1"/>
</dbReference>
<dbReference type="AlphaFoldDB" id="A0A7W6DLU3"/>
<organism evidence="4 5">
    <name type="scientific">Sagittula marina</name>
    <dbReference type="NCBI Taxonomy" id="943940"/>
    <lineage>
        <taxon>Bacteria</taxon>
        <taxon>Pseudomonadati</taxon>
        <taxon>Pseudomonadota</taxon>
        <taxon>Alphaproteobacteria</taxon>
        <taxon>Rhodobacterales</taxon>
        <taxon>Roseobacteraceae</taxon>
        <taxon>Sagittula</taxon>
    </lineage>
</organism>
<gene>
    <name evidence="4" type="ORF">GGQ68_001283</name>
</gene>
<proteinExistence type="predicted"/>
<dbReference type="GO" id="GO:0043565">
    <property type="term" value="F:sequence-specific DNA binding"/>
    <property type="evidence" value="ECO:0007669"/>
    <property type="project" value="InterPro"/>
</dbReference>
<dbReference type="RefSeq" id="WP_246429285.1">
    <property type="nucleotide sequence ID" value="NZ_BAABBZ010000059.1"/>
</dbReference>
<dbReference type="EMBL" id="JACIEJ010000003">
    <property type="protein sequence ID" value="MBB3984954.1"/>
    <property type="molecule type" value="Genomic_DNA"/>
</dbReference>
<reference evidence="4 5" key="1">
    <citation type="submission" date="2020-08" db="EMBL/GenBank/DDBJ databases">
        <title>Genomic Encyclopedia of Type Strains, Phase IV (KMG-IV): sequencing the most valuable type-strain genomes for metagenomic binning, comparative biology and taxonomic classification.</title>
        <authorList>
            <person name="Goeker M."/>
        </authorList>
    </citation>
    <scope>NUCLEOTIDE SEQUENCE [LARGE SCALE GENOMIC DNA]</scope>
    <source>
        <strain evidence="4 5">DSM 102235</strain>
    </source>
</reference>
<keyword evidence="5" id="KW-1185">Reference proteome</keyword>
<keyword evidence="3" id="KW-0804">Transcription</keyword>
<dbReference type="InterPro" id="IPR000485">
    <property type="entry name" value="AsnC-type_HTH_dom"/>
</dbReference>
<evidence type="ECO:0000256" key="2">
    <source>
        <dbReference type="ARBA" id="ARBA00023125"/>
    </source>
</evidence>
<dbReference type="SMART" id="SM00344">
    <property type="entry name" value="HTH_ASNC"/>
    <property type="match status" value="1"/>
</dbReference>
<dbReference type="PRINTS" id="PR00033">
    <property type="entry name" value="HTHASNC"/>
</dbReference>
<comment type="caution">
    <text evidence="4">The sequence shown here is derived from an EMBL/GenBank/DDBJ whole genome shotgun (WGS) entry which is preliminary data.</text>
</comment>
<dbReference type="Proteomes" id="UP000541426">
    <property type="component" value="Unassembled WGS sequence"/>
</dbReference>
<dbReference type="Pfam" id="PF13412">
    <property type="entry name" value="HTH_24"/>
    <property type="match status" value="1"/>
</dbReference>
<keyword evidence="1" id="KW-0805">Transcription regulation</keyword>
<evidence type="ECO:0000256" key="1">
    <source>
        <dbReference type="ARBA" id="ARBA00023015"/>
    </source>
</evidence>
<dbReference type="InterPro" id="IPR036388">
    <property type="entry name" value="WH-like_DNA-bd_sf"/>
</dbReference>
<keyword evidence="2 4" id="KW-0238">DNA-binding</keyword>
<dbReference type="SUPFAM" id="SSF46785">
    <property type="entry name" value="Winged helix' DNA-binding domain"/>
    <property type="match status" value="1"/>
</dbReference>
<accession>A0A7W6DLU3</accession>